<feature type="transmembrane region" description="Helical" evidence="7">
    <location>
        <begin position="84"/>
        <end position="105"/>
    </location>
</feature>
<dbReference type="PRINTS" id="PR00781">
    <property type="entry name" value="LIPOSIGPTASE"/>
</dbReference>
<evidence type="ECO:0000256" key="7">
    <source>
        <dbReference type="SAM" id="Phobius"/>
    </source>
</evidence>
<evidence type="ECO:0000256" key="6">
    <source>
        <dbReference type="ARBA" id="ARBA00023136"/>
    </source>
</evidence>
<keyword evidence="3 7" id="KW-0812">Transmembrane</keyword>
<dbReference type="GO" id="GO:0016020">
    <property type="term" value="C:membrane"/>
    <property type="evidence" value="ECO:0007669"/>
    <property type="project" value="InterPro"/>
</dbReference>
<evidence type="ECO:0000256" key="5">
    <source>
        <dbReference type="ARBA" id="ARBA00022989"/>
    </source>
</evidence>
<gene>
    <name evidence="8" type="ORF">UFOPK1740_00390</name>
</gene>
<reference evidence="8" key="1">
    <citation type="submission" date="2020-05" db="EMBL/GenBank/DDBJ databases">
        <authorList>
            <person name="Chiriac C."/>
            <person name="Salcher M."/>
            <person name="Ghai R."/>
            <person name="Kavagutti S V."/>
        </authorList>
    </citation>
    <scope>NUCLEOTIDE SEQUENCE</scope>
</reference>
<keyword evidence="1" id="KW-1003">Cell membrane</keyword>
<feature type="transmembrane region" description="Helical" evidence="7">
    <location>
        <begin position="54"/>
        <end position="77"/>
    </location>
</feature>
<dbReference type="PANTHER" id="PTHR33695">
    <property type="entry name" value="LIPOPROTEIN SIGNAL PEPTIDASE"/>
    <property type="match status" value="1"/>
</dbReference>
<dbReference type="HAMAP" id="MF_00161">
    <property type="entry name" value="LspA"/>
    <property type="match status" value="1"/>
</dbReference>
<sequence>MLKIAIGVIALDLLTKVLAVKYLENQPNVVLIPAVFGESAGPLLQLTFIRNPGAAFGLGASTTWVFTILAILISVYIYRTGKKVVRLSWAICLGAMLGGALGNLIDRIFRAPGVFRGAVVDFFQIPYWAIFNIADMSVTISAVVIAIMTLFGKDPYQKSEKK</sequence>
<dbReference type="PANTHER" id="PTHR33695:SF1">
    <property type="entry name" value="LIPOPROTEIN SIGNAL PEPTIDASE"/>
    <property type="match status" value="1"/>
</dbReference>
<dbReference type="Pfam" id="PF01252">
    <property type="entry name" value="Peptidase_A8"/>
    <property type="match status" value="1"/>
</dbReference>
<keyword evidence="6 7" id="KW-0472">Membrane</keyword>
<dbReference type="NCBIfam" id="TIGR00077">
    <property type="entry name" value="lspA"/>
    <property type="match status" value="1"/>
</dbReference>
<keyword evidence="2" id="KW-0645">Protease</keyword>
<keyword evidence="5 7" id="KW-1133">Transmembrane helix</keyword>
<dbReference type="InterPro" id="IPR001872">
    <property type="entry name" value="Peptidase_A8"/>
</dbReference>
<evidence type="ECO:0000313" key="8">
    <source>
        <dbReference type="EMBL" id="CAB4573230.1"/>
    </source>
</evidence>
<proteinExistence type="inferred from homology"/>
<accession>A0A6J6E9J0</accession>
<organism evidence="8">
    <name type="scientific">freshwater metagenome</name>
    <dbReference type="NCBI Taxonomy" id="449393"/>
    <lineage>
        <taxon>unclassified sequences</taxon>
        <taxon>metagenomes</taxon>
        <taxon>ecological metagenomes</taxon>
    </lineage>
</organism>
<keyword evidence="4" id="KW-0378">Hydrolase</keyword>
<evidence type="ECO:0000256" key="2">
    <source>
        <dbReference type="ARBA" id="ARBA00022670"/>
    </source>
</evidence>
<evidence type="ECO:0000256" key="4">
    <source>
        <dbReference type="ARBA" id="ARBA00022801"/>
    </source>
</evidence>
<dbReference type="AlphaFoldDB" id="A0A6J6E9J0"/>
<feature type="transmembrane region" description="Helical" evidence="7">
    <location>
        <begin position="125"/>
        <end position="152"/>
    </location>
</feature>
<evidence type="ECO:0000256" key="3">
    <source>
        <dbReference type="ARBA" id="ARBA00022692"/>
    </source>
</evidence>
<evidence type="ECO:0000256" key="1">
    <source>
        <dbReference type="ARBA" id="ARBA00022475"/>
    </source>
</evidence>
<dbReference type="EMBL" id="CAEZTU010000010">
    <property type="protein sequence ID" value="CAB4573230.1"/>
    <property type="molecule type" value="Genomic_DNA"/>
</dbReference>
<name>A0A6J6E9J0_9ZZZZ</name>
<dbReference type="GO" id="GO:0006508">
    <property type="term" value="P:proteolysis"/>
    <property type="evidence" value="ECO:0007669"/>
    <property type="project" value="UniProtKB-KW"/>
</dbReference>
<protein>
    <submittedName>
        <fullName evidence="8">Unannotated protein</fullName>
    </submittedName>
</protein>
<dbReference type="GO" id="GO:0004190">
    <property type="term" value="F:aspartic-type endopeptidase activity"/>
    <property type="evidence" value="ECO:0007669"/>
    <property type="project" value="InterPro"/>
</dbReference>
<dbReference type="PROSITE" id="PS00855">
    <property type="entry name" value="SPASE_II"/>
    <property type="match status" value="1"/>
</dbReference>